<comment type="caution">
    <text evidence="1">The sequence shown here is derived from an EMBL/GenBank/DDBJ whole genome shotgun (WGS) entry which is preliminary data.</text>
</comment>
<evidence type="ECO:0000313" key="2">
    <source>
        <dbReference type="Proteomes" id="UP001162029"/>
    </source>
</evidence>
<gene>
    <name evidence="1" type="ORF">PDE001_LOCUS2435</name>
</gene>
<name>A0AAV0THV6_9STRA</name>
<organism evidence="1 2">
    <name type="scientific">Peronospora destructor</name>
    <dbReference type="NCBI Taxonomy" id="86335"/>
    <lineage>
        <taxon>Eukaryota</taxon>
        <taxon>Sar</taxon>
        <taxon>Stramenopiles</taxon>
        <taxon>Oomycota</taxon>
        <taxon>Peronosporomycetes</taxon>
        <taxon>Peronosporales</taxon>
        <taxon>Peronosporaceae</taxon>
        <taxon>Peronospora</taxon>
    </lineage>
</organism>
<dbReference type="Proteomes" id="UP001162029">
    <property type="component" value="Unassembled WGS sequence"/>
</dbReference>
<dbReference type="AlphaFoldDB" id="A0AAV0THV6"/>
<keyword evidence="2" id="KW-1185">Reference proteome</keyword>
<proteinExistence type="predicted"/>
<evidence type="ECO:0000313" key="1">
    <source>
        <dbReference type="EMBL" id="CAI5721324.1"/>
    </source>
</evidence>
<sequence length="99" mass="11442">MFQTMLGSTKFQRVKSLWHTRMGHSKSIKSADSHETPVQEVTTAAEVNQGYCDSVIDDKVEMHTLRTPTLTQTFIDTQRSRIFKPPSFTPCRCPLFHRR</sequence>
<accession>A0AAV0THV6</accession>
<reference evidence="1" key="1">
    <citation type="submission" date="2022-12" db="EMBL/GenBank/DDBJ databases">
        <authorList>
            <person name="Webb A."/>
        </authorList>
    </citation>
    <scope>NUCLEOTIDE SEQUENCE</scope>
    <source>
        <strain evidence="1">Pd1</strain>
    </source>
</reference>
<protein>
    <submittedName>
        <fullName evidence="1">Uncharacterized protein</fullName>
    </submittedName>
</protein>
<dbReference type="EMBL" id="CANTFM010000402">
    <property type="protein sequence ID" value="CAI5721324.1"/>
    <property type="molecule type" value="Genomic_DNA"/>
</dbReference>